<feature type="binding site" evidence="13">
    <location>
        <position position="379"/>
    </location>
    <ligand>
        <name>Mg(2+)</name>
        <dbReference type="ChEBI" id="CHEBI:18420"/>
    </ligand>
</feature>
<evidence type="ECO:0000259" key="15">
    <source>
        <dbReference type="PROSITE" id="PS51278"/>
    </source>
</evidence>
<dbReference type="Gene3D" id="3.60.20.10">
    <property type="entry name" value="Glutamine Phosphoribosylpyrophosphate, subunit 1, domain 1"/>
    <property type="match status" value="1"/>
</dbReference>
<evidence type="ECO:0000256" key="12">
    <source>
        <dbReference type="PIRSR" id="PIRSR000485-1"/>
    </source>
</evidence>
<keyword evidence="5 11" id="KW-0808">Transferase</keyword>
<feature type="binding site" evidence="13">
    <location>
        <position position="317"/>
    </location>
    <ligand>
        <name>Mg(2+)</name>
        <dbReference type="ChEBI" id="CHEBI:18420"/>
    </ligand>
</feature>
<keyword evidence="17" id="KW-1185">Reference proteome</keyword>
<dbReference type="InterPro" id="IPR005854">
    <property type="entry name" value="PurF"/>
</dbReference>
<evidence type="ECO:0000256" key="10">
    <source>
        <dbReference type="ARBA" id="ARBA00048545"/>
    </source>
</evidence>
<evidence type="ECO:0000313" key="18">
    <source>
        <dbReference type="WBParaSite" id="TCNE_0001249201-mRNA-1"/>
    </source>
</evidence>
<feature type="binding site" evidence="13">
    <location>
        <position position="380"/>
    </location>
    <ligand>
        <name>Mg(2+)</name>
        <dbReference type="ChEBI" id="CHEBI:18420"/>
    </ligand>
</feature>
<feature type="binding site" evidence="14">
    <location>
        <position position="474"/>
    </location>
    <ligand>
        <name>[4Fe-4S] cluster</name>
        <dbReference type="ChEBI" id="CHEBI:49883"/>
    </ligand>
</feature>
<evidence type="ECO:0000256" key="11">
    <source>
        <dbReference type="PIRNR" id="PIRNR000485"/>
    </source>
</evidence>
<name>A0A183UVH2_TOXCA</name>
<dbReference type="GO" id="GO:0051536">
    <property type="term" value="F:iron-sulfur cluster binding"/>
    <property type="evidence" value="ECO:0007669"/>
    <property type="project" value="UniProtKB-KW"/>
</dbReference>
<feature type="active site" description="Nucleophile" evidence="12">
    <location>
        <position position="2"/>
    </location>
</feature>
<evidence type="ECO:0000256" key="9">
    <source>
        <dbReference type="ARBA" id="ARBA00033776"/>
    </source>
</evidence>
<dbReference type="SUPFAM" id="SSF53271">
    <property type="entry name" value="PRTase-like"/>
    <property type="match status" value="1"/>
</dbReference>
<comment type="similarity">
    <text evidence="2 11">In the C-terminal section; belongs to the purine/pyrimidine phosphoribosyltransferase family.</text>
</comment>
<keyword evidence="13" id="KW-0479">Metal-binding</keyword>
<dbReference type="GO" id="GO:0046872">
    <property type="term" value="F:metal ion binding"/>
    <property type="evidence" value="ECO:0007669"/>
    <property type="project" value="UniProtKB-KW"/>
</dbReference>
<dbReference type="GO" id="GO:0006189">
    <property type="term" value="P:'de novo' IMP biosynthetic process"/>
    <property type="evidence" value="ECO:0007669"/>
    <property type="project" value="UniProtKB-UniPathway"/>
</dbReference>
<dbReference type="PANTHER" id="PTHR11907">
    <property type="entry name" value="AMIDOPHOSPHORIBOSYLTRANSFERASE"/>
    <property type="match status" value="1"/>
</dbReference>
<dbReference type="PIRSF" id="PIRSF000485">
    <property type="entry name" value="Amd_phspho_trans"/>
    <property type="match status" value="1"/>
</dbReference>
<evidence type="ECO:0000256" key="8">
    <source>
        <dbReference type="ARBA" id="ARBA00033770"/>
    </source>
</evidence>
<dbReference type="Pfam" id="PF13522">
    <property type="entry name" value="GATase_6"/>
    <property type="match status" value="1"/>
</dbReference>
<feature type="binding site" evidence="14">
    <location>
        <position position="477"/>
    </location>
    <ligand>
        <name>[4Fe-4S] cluster</name>
        <dbReference type="ChEBI" id="CHEBI:49883"/>
    </ligand>
</feature>
<dbReference type="InterPro" id="IPR029055">
    <property type="entry name" value="Ntn_hydrolases_N"/>
</dbReference>
<sequence length="488" mass="52975">MCGILGAILAEGVTPGGLSVVAADGLTALQHRGTESSGLVGSNGVHRAHFEVVKGGGYVREVYNDENLSKFKDSIAILGHNRYSTAGMKTAINCIQPFIVHTTVGLMAIAHNGELVDANRKRNEILHSGVGLSTDTDSELIAQIISKSVALNMNSRQNDSNYGDISKELAATMSSVTMSYSLLVMTYDRIYALRDPYGNRPLCVGTMYSTPYPNNGEIRKALAFIAASESCAIESVAELKCEVKPGEIIELSRSGIRSVLQIEQSKPAFCIFEYVYFARADSVLEGQQVQSVREECGRILAEESFIEADIVSTVPDSATAATMGFAKKSGIRYEQVLHRNSYVGRSFIQPNTALRQKAILKKFGVIRENVEGKRIILIDDSIVRGNTMGIIVRMLRAHGATEVHLRIASPPLKFPCFMGINIPSKNELIAANFSVDEICSQLGADSIHYLSIGGLKRAVMGGIARLTDAKKGHCMACITGEYPKKLDW</sequence>
<dbReference type="EMBL" id="UYWY01021289">
    <property type="protein sequence ID" value="VDM43813.1"/>
    <property type="molecule type" value="Genomic_DNA"/>
</dbReference>
<evidence type="ECO:0000256" key="14">
    <source>
        <dbReference type="PIRSR" id="PIRSR000485-3"/>
    </source>
</evidence>
<evidence type="ECO:0000256" key="1">
    <source>
        <dbReference type="ARBA" id="ARBA00005209"/>
    </source>
</evidence>
<dbReference type="AlphaFoldDB" id="A0A183UVH2"/>
<evidence type="ECO:0000256" key="7">
    <source>
        <dbReference type="ARBA" id="ARBA00022962"/>
    </source>
</evidence>
<dbReference type="GO" id="GO:0009113">
    <property type="term" value="P:purine nucleobase biosynthetic process"/>
    <property type="evidence" value="ECO:0007669"/>
    <property type="project" value="InterPro"/>
</dbReference>
<keyword evidence="4 11" id="KW-0328">Glycosyltransferase</keyword>
<dbReference type="Gene3D" id="3.40.50.2020">
    <property type="match status" value="1"/>
</dbReference>
<evidence type="ECO:0000313" key="16">
    <source>
        <dbReference type="EMBL" id="VDM43813.1"/>
    </source>
</evidence>
<keyword evidence="14" id="KW-0408">Iron</keyword>
<dbReference type="GO" id="GO:0004044">
    <property type="term" value="F:amidophosphoribosyltransferase activity"/>
    <property type="evidence" value="ECO:0007669"/>
    <property type="project" value="UniProtKB-EC"/>
</dbReference>
<comment type="cofactor">
    <cofactor evidence="13">
        <name>Mg(2+)</name>
        <dbReference type="ChEBI" id="CHEBI:18420"/>
    </cofactor>
    <text evidence="13">Binds 1 Mg(2+) ion per subunit.</text>
</comment>
<accession>A0A183UVH2</accession>
<evidence type="ECO:0000256" key="5">
    <source>
        <dbReference type="ARBA" id="ARBA00022679"/>
    </source>
</evidence>
<dbReference type="CDD" id="cd06223">
    <property type="entry name" value="PRTases_typeI"/>
    <property type="match status" value="1"/>
</dbReference>
<dbReference type="HAMAP" id="MF_01931">
    <property type="entry name" value="PurF"/>
    <property type="match status" value="1"/>
</dbReference>
<comment type="cofactor">
    <cofactor evidence="14">
        <name>[4Fe-4S] cluster</name>
        <dbReference type="ChEBI" id="CHEBI:49883"/>
    </cofactor>
    <text evidence="14">Binds 1 [4Fe-4S] cluster per subunit.</text>
</comment>
<protein>
    <recommendedName>
        <fullName evidence="8 11">Amidophosphoribosyltransferase</fullName>
        <shortName evidence="11">ATase</shortName>
        <ecNumber evidence="3 11">2.4.2.14</ecNumber>
    </recommendedName>
    <alternativeName>
        <fullName evidence="9 11">Glutamine phosphoribosylpyrophosphate amidotransferase</fullName>
    </alternativeName>
</protein>
<keyword evidence="14" id="KW-0411">Iron-sulfur</keyword>
<feature type="binding site" evidence="14">
    <location>
        <position position="270"/>
    </location>
    <ligand>
        <name>[4Fe-4S] cluster</name>
        <dbReference type="ChEBI" id="CHEBI:49883"/>
    </ligand>
</feature>
<feature type="domain" description="Glutamine amidotransferase type-2" evidence="15">
    <location>
        <begin position="2"/>
        <end position="254"/>
    </location>
</feature>
<dbReference type="InterPro" id="IPR000836">
    <property type="entry name" value="PRTase_dom"/>
</dbReference>
<evidence type="ECO:0000256" key="6">
    <source>
        <dbReference type="ARBA" id="ARBA00022755"/>
    </source>
</evidence>
<reference evidence="18" key="1">
    <citation type="submission" date="2016-06" db="UniProtKB">
        <authorList>
            <consortium name="WormBaseParasite"/>
        </authorList>
    </citation>
    <scope>IDENTIFICATION</scope>
</reference>
<dbReference type="InterPro" id="IPR029057">
    <property type="entry name" value="PRTase-like"/>
</dbReference>
<keyword evidence="7" id="KW-0315">Glutamine amidotransferase</keyword>
<gene>
    <name evidence="16" type="ORF">TCNE_LOCUS12492</name>
</gene>
<feature type="binding site" evidence="14">
    <location>
        <position position="416"/>
    </location>
    <ligand>
        <name>[4Fe-4S] cluster</name>
        <dbReference type="ChEBI" id="CHEBI:49883"/>
    </ligand>
</feature>
<reference evidence="16 17" key="2">
    <citation type="submission" date="2018-11" db="EMBL/GenBank/DDBJ databases">
        <authorList>
            <consortium name="Pathogen Informatics"/>
        </authorList>
    </citation>
    <scope>NUCLEOTIDE SEQUENCE [LARGE SCALE GENOMIC DNA]</scope>
</reference>
<evidence type="ECO:0000256" key="3">
    <source>
        <dbReference type="ARBA" id="ARBA00011941"/>
    </source>
</evidence>
<evidence type="ECO:0000313" key="17">
    <source>
        <dbReference type="Proteomes" id="UP000050794"/>
    </source>
</evidence>
<evidence type="ECO:0000256" key="2">
    <source>
        <dbReference type="ARBA" id="ARBA00010138"/>
    </source>
</evidence>
<dbReference type="NCBIfam" id="TIGR01134">
    <property type="entry name" value="purF"/>
    <property type="match status" value="1"/>
</dbReference>
<dbReference type="UniPathway" id="UPA00074">
    <property type="reaction ID" value="UER00124"/>
</dbReference>
<dbReference type="WBParaSite" id="TCNE_0001249201-mRNA-1">
    <property type="protein sequence ID" value="TCNE_0001249201-mRNA-1"/>
    <property type="gene ID" value="TCNE_0001249201"/>
</dbReference>
<comment type="pathway">
    <text evidence="1 11">Purine metabolism; IMP biosynthesis via de novo pathway; N(1)-(5-phospho-D-ribosyl)glycinamide from 5-phospho-alpha-D-ribose 1-diphosphate: step 1/2.</text>
</comment>
<evidence type="ECO:0000256" key="4">
    <source>
        <dbReference type="ARBA" id="ARBA00022676"/>
    </source>
</evidence>
<dbReference type="EC" id="2.4.2.14" evidence="3 11"/>
<dbReference type="SUPFAM" id="SSF56235">
    <property type="entry name" value="N-terminal nucleophile aminohydrolases (Ntn hydrolases)"/>
    <property type="match status" value="1"/>
</dbReference>
<evidence type="ECO:0000256" key="13">
    <source>
        <dbReference type="PIRSR" id="PIRSR000485-2"/>
    </source>
</evidence>
<dbReference type="Proteomes" id="UP000050794">
    <property type="component" value="Unassembled WGS sequence"/>
</dbReference>
<dbReference type="InterPro" id="IPR017932">
    <property type="entry name" value="GATase_2_dom"/>
</dbReference>
<dbReference type="PROSITE" id="PS51278">
    <property type="entry name" value="GATASE_TYPE_2"/>
    <property type="match status" value="1"/>
</dbReference>
<comment type="catalytic activity">
    <reaction evidence="10">
        <text>5-phospho-beta-D-ribosylamine + L-glutamate + diphosphate = 5-phospho-alpha-D-ribose 1-diphosphate + L-glutamine + H2O</text>
        <dbReference type="Rhea" id="RHEA:14905"/>
        <dbReference type="ChEBI" id="CHEBI:15377"/>
        <dbReference type="ChEBI" id="CHEBI:29985"/>
        <dbReference type="ChEBI" id="CHEBI:33019"/>
        <dbReference type="ChEBI" id="CHEBI:58017"/>
        <dbReference type="ChEBI" id="CHEBI:58359"/>
        <dbReference type="ChEBI" id="CHEBI:58681"/>
        <dbReference type="EC" id="2.4.2.14"/>
    </reaction>
    <physiologicalReaction direction="right-to-left" evidence="10">
        <dbReference type="Rhea" id="RHEA:14907"/>
    </physiologicalReaction>
</comment>
<proteinExistence type="inferred from homology"/>
<keyword evidence="6 11" id="KW-0658">Purine biosynthesis</keyword>
<keyword evidence="13" id="KW-0460">Magnesium</keyword>
<organism evidence="17 18">
    <name type="scientific">Toxocara canis</name>
    <name type="common">Canine roundworm</name>
    <dbReference type="NCBI Taxonomy" id="6265"/>
    <lineage>
        <taxon>Eukaryota</taxon>
        <taxon>Metazoa</taxon>
        <taxon>Ecdysozoa</taxon>
        <taxon>Nematoda</taxon>
        <taxon>Chromadorea</taxon>
        <taxon>Rhabditida</taxon>
        <taxon>Spirurina</taxon>
        <taxon>Ascaridomorpha</taxon>
        <taxon>Ascaridoidea</taxon>
        <taxon>Toxocaridae</taxon>
        <taxon>Toxocara</taxon>
    </lineage>
</organism>